<keyword evidence="2" id="KW-0812">Transmembrane</keyword>
<keyword evidence="2" id="KW-1133">Transmembrane helix</keyword>
<evidence type="ECO:0000313" key="5">
    <source>
        <dbReference type="Proteomes" id="UP000304148"/>
    </source>
</evidence>
<name>A0A383RKR0_PAEAL</name>
<evidence type="ECO:0000313" key="4">
    <source>
        <dbReference type="EMBL" id="SYX87608.1"/>
    </source>
</evidence>
<dbReference type="Proteomes" id="UP000304148">
    <property type="component" value="Chromosome"/>
</dbReference>
<dbReference type="AlphaFoldDB" id="A0A383RKR0"/>
<organism evidence="4 5">
    <name type="scientific">Paenibacillus alvei</name>
    <name type="common">Bacillus alvei</name>
    <dbReference type="NCBI Taxonomy" id="44250"/>
    <lineage>
        <taxon>Bacteria</taxon>
        <taxon>Bacillati</taxon>
        <taxon>Bacillota</taxon>
        <taxon>Bacilli</taxon>
        <taxon>Bacillales</taxon>
        <taxon>Paenibacillaceae</taxon>
        <taxon>Paenibacillus</taxon>
    </lineage>
</organism>
<keyword evidence="2" id="KW-0472">Membrane</keyword>
<dbReference type="PANTHER" id="PTHR33392">
    <property type="entry name" value="POLYISOPRENYL-TEICHOIC ACID--PEPTIDOGLYCAN TEICHOIC ACID TRANSFERASE TAGU"/>
    <property type="match status" value="1"/>
</dbReference>
<feature type="domain" description="Cell envelope-related transcriptional attenuator" evidence="3">
    <location>
        <begin position="102"/>
        <end position="251"/>
    </location>
</feature>
<evidence type="ECO:0000256" key="1">
    <source>
        <dbReference type="ARBA" id="ARBA00006068"/>
    </source>
</evidence>
<dbReference type="Gene3D" id="3.40.630.190">
    <property type="entry name" value="LCP protein"/>
    <property type="match status" value="1"/>
</dbReference>
<feature type="transmembrane region" description="Helical" evidence="2">
    <location>
        <begin position="20"/>
        <end position="41"/>
    </location>
</feature>
<dbReference type="InterPro" id="IPR004474">
    <property type="entry name" value="LytR_CpsA_psr"/>
</dbReference>
<comment type="similarity">
    <text evidence="1">Belongs to the LytR/CpsA/Psr (LCP) family.</text>
</comment>
<proteinExistence type="inferred from homology"/>
<evidence type="ECO:0000259" key="3">
    <source>
        <dbReference type="Pfam" id="PF03816"/>
    </source>
</evidence>
<protein>
    <submittedName>
        <fullName evidence="4">Cell envelope-related transcriptional attenuator</fullName>
    </submittedName>
</protein>
<dbReference type="EMBL" id="LS992241">
    <property type="protein sequence ID" value="SYX87608.1"/>
    <property type="molecule type" value="Genomic_DNA"/>
</dbReference>
<gene>
    <name evidence="4" type="ORF">PBLR_16038</name>
</gene>
<dbReference type="PANTHER" id="PTHR33392:SF6">
    <property type="entry name" value="POLYISOPRENYL-TEICHOIC ACID--PEPTIDOGLYCAN TEICHOIC ACID TRANSFERASE TAGU"/>
    <property type="match status" value="1"/>
</dbReference>
<reference evidence="5" key="1">
    <citation type="submission" date="2018-08" db="EMBL/GenBank/DDBJ databases">
        <authorList>
            <person name="Chevrot R."/>
        </authorList>
    </citation>
    <scope>NUCLEOTIDE SEQUENCE [LARGE SCALE GENOMIC DNA]</scope>
</reference>
<dbReference type="Pfam" id="PF03816">
    <property type="entry name" value="LytR_cpsA_psr"/>
    <property type="match status" value="1"/>
</dbReference>
<sequence length="344" mass="38593">MTLAALPPDAERTIHMLKKYWKHALISVCVFLLAGAGYYMWSMYSSLDSLQKPPESSRFTPVVHRVPEKVNIEPPKWQGEERVNILLLGGDSRGLEANEVPRSDSILLASFDPKTKRANLFSLLRDTYVDIPGFGKDRLNAALAYGGPELAMKTASDLTGLDIQYYVYTDFVGFIKLIDALGGVEFEVEKDMKYTSKADKHQYDIDLKKGKQLLNGETALMYARFRYDAMSDYARTQRQRDLLGALANKLKSTWNLLQLPSLIREVSPYVETNLSADDIVKLAALGYDSSIGQSHQLPPMDNVTDARVNNAAVLRVIDDDKLKQYIQKALEVNVTQSVSETNSQ</sequence>
<accession>A0A383RKR0</accession>
<dbReference type="InterPro" id="IPR050922">
    <property type="entry name" value="LytR/CpsA/Psr_CW_biosynth"/>
</dbReference>
<dbReference type="RefSeq" id="WP_021259937.1">
    <property type="nucleotide sequence ID" value="NZ_LS992241.1"/>
</dbReference>
<dbReference type="NCBIfam" id="TIGR00350">
    <property type="entry name" value="lytR_cpsA_psr"/>
    <property type="match status" value="1"/>
</dbReference>
<evidence type="ECO:0000256" key="2">
    <source>
        <dbReference type="SAM" id="Phobius"/>
    </source>
</evidence>